<dbReference type="EMBL" id="ML977327">
    <property type="protein sequence ID" value="KAF2113732.1"/>
    <property type="molecule type" value="Genomic_DNA"/>
</dbReference>
<dbReference type="InterPro" id="IPR051609">
    <property type="entry name" value="NmrA/Isoflavone_reductase-like"/>
</dbReference>
<sequence>MAQQFANQQASGFSNHIKNVAIVGAGGQSGKYMVAELLKKGTFNITAITRADSTNKPAEGVNVAVVDYDNPSTIVTALKGQDAFIITMPARAAPDTQKVLLKAAADAGVPWVLPNEFGNDGTDLSVRRDIPTGIPKEEARNLIQSFGVSKWIGIVTGFWYEYSVAAPGLLGVKVRQKEMLFYDEGTVRLSVSTFPQVGRAVAALLSLPILPENEGDERTTLSGYANRFVFVSSFAVSQKDIFASLKRVTGTTDADYRISSMPATEQYAIQKEKLRSGDPIAYGHMMYSRYFYGDEPGFFEGTSGLDNERLGLEKEDLDEWTRVGVQWSEEMYVEKLYNLA</sequence>
<keyword evidence="2" id="KW-0560">Oxidoreductase</keyword>
<evidence type="ECO:0000259" key="3">
    <source>
        <dbReference type="Pfam" id="PF05368"/>
    </source>
</evidence>
<dbReference type="InterPro" id="IPR036291">
    <property type="entry name" value="NAD(P)-bd_dom_sf"/>
</dbReference>
<keyword evidence="5" id="KW-1185">Reference proteome</keyword>
<protein>
    <submittedName>
        <fullName evidence="4">Putative oxidoreductase CipA</fullName>
    </submittedName>
</protein>
<keyword evidence="1" id="KW-0521">NADP</keyword>
<dbReference type="Proteomes" id="UP000799770">
    <property type="component" value="Unassembled WGS sequence"/>
</dbReference>
<dbReference type="AlphaFoldDB" id="A0A6A5Z2S9"/>
<dbReference type="PANTHER" id="PTHR47706:SF7">
    <property type="entry name" value="CIPA-LIKE, PUTATIVE (AFU_ORTHOLOGUE AFUA_1G01630)-RELATED"/>
    <property type="match status" value="1"/>
</dbReference>
<dbReference type="InterPro" id="IPR008030">
    <property type="entry name" value="NmrA-like"/>
</dbReference>
<dbReference type="SUPFAM" id="SSF51735">
    <property type="entry name" value="NAD(P)-binding Rossmann-fold domains"/>
    <property type="match status" value="1"/>
</dbReference>
<evidence type="ECO:0000256" key="2">
    <source>
        <dbReference type="ARBA" id="ARBA00023002"/>
    </source>
</evidence>
<dbReference type="GO" id="GO:0016491">
    <property type="term" value="F:oxidoreductase activity"/>
    <property type="evidence" value="ECO:0007669"/>
    <property type="project" value="UniProtKB-KW"/>
</dbReference>
<dbReference type="Gene3D" id="3.40.50.720">
    <property type="entry name" value="NAD(P)-binding Rossmann-like Domain"/>
    <property type="match status" value="1"/>
</dbReference>
<dbReference type="OrthoDB" id="419598at2759"/>
<dbReference type="PANTHER" id="PTHR47706">
    <property type="entry name" value="NMRA-LIKE FAMILY PROTEIN"/>
    <property type="match status" value="1"/>
</dbReference>
<evidence type="ECO:0000313" key="4">
    <source>
        <dbReference type="EMBL" id="KAF2113732.1"/>
    </source>
</evidence>
<evidence type="ECO:0000256" key="1">
    <source>
        <dbReference type="ARBA" id="ARBA00022857"/>
    </source>
</evidence>
<name>A0A6A5Z2S9_9PLEO</name>
<dbReference type="Pfam" id="PF05368">
    <property type="entry name" value="NmrA"/>
    <property type="match status" value="1"/>
</dbReference>
<accession>A0A6A5Z2S9</accession>
<dbReference type="CDD" id="cd05259">
    <property type="entry name" value="PCBER_SDR_a"/>
    <property type="match status" value="1"/>
</dbReference>
<dbReference type="InterPro" id="IPR045312">
    <property type="entry name" value="PCBER-like"/>
</dbReference>
<reference evidence="4" key="1">
    <citation type="journal article" date="2020" name="Stud. Mycol.">
        <title>101 Dothideomycetes genomes: a test case for predicting lifestyles and emergence of pathogens.</title>
        <authorList>
            <person name="Haridas S."/>
            <person name="Albert R."/>
            <person name="Binder M."/>
            <person name="Bloem J."/>
            <person name="Labutti K."/>
            <person name="Salamov A."/>
            <person name="Andreopoulos B."/>
            <person name="Baker S."/>
            <person name="Barry K."/>
            <person name="Bills G."/>
            <person name="Bluhm B."/>
            <person name="Cannon C."/>
            <person name="Castanera R."/>
            <person name="Culley D."/>
            <person name="Daum C."/>
            <person name="Ezra D."/>
            <person name="Gonzalez J."/>
            <person name="Henrissat B."/>
            <person name="Kuo A."/>
            <person name="Liang C."/>
            <person name="Lipzen A."/>
            <person name="Lutzoni F."/>
            <person name="Magnuson J."/>
            <person name="Mondo S."/>
            <person name="Nolan M."/>
            <person name="Ohm R."/>
            <person name="Pangilinan J."/>
            <person name="Park H.-J."/>
            <person name="Ramirez L."/>
            <person name="Alfaro M."/>
            <person name="Sun H."/>
            <person name="Tritt A."/>
            <person name="Yoshinaga Y."/>
            <person name="Zwiers L.-H."/>
            <person name="Turgeon B."/>
            <person name="Goodwin S."/>
            <person name="Spatafora J."/>
            <person name="Crous P."/>
            <person name="Grigoriev I."/>
        </authorList>
    </citation>
    <scope>NUCLEOTIDE SEQUENCE</scope>
    <source>
        <strain evidence="4">CBS 627.86</strain>
    </source>
</reference>
<proteinExistence type="predicted"/>
<feature type="domain" description="NmrA-like" evidence="3">
    <location>
        <begin position="18"/>
        <end position="149"/>
    </location>
</feature>
<organism evidence="4 5">
    <name type="scientific">Lophiotrema nucula</name>
    <dbReference type="NCBI Taxonomy" id="690887"/>
    <lineage>
        <taxon>Eukaryota</taxon>
        <taxon>Fungi</taxon>
        <taxon>Dikarya</taxon>
        <taxon>Ascomycota</taxon>
        <taxon>Pezizomycotina</taxon>
        <taxon>Dothideomycetes</taxon>
        <taxon>Pleosporomycetidae</taxon>
        <taxon>Pleosporales</taxon>
        <taxon>Lophiotremataceae</taxon>
        <taxon>Lophiotrema</taxon>
    </lineage>
</organism>
<evidence type="ECO:0000313" key="5">
    <source>
        <dbReference type="Proteomes" id="UP000799770"/>
    </source>
</evidence>
<gene>
    <name evidence="4" type="ORF">BDV96DRAFT_523273</name>
</gene>